<proteinExistence type="predicted"/>
<organism evidence="2 3">
    <name type="scientific">Deinococcus xinjiangensis</name>
    <dbReference type="NCBI Taxonomy" id="457454"/>
    <lineage>
        <taxon>Bacteria</taxon>
        <taxon>Thermotogati</taxon>
        <taxon>Deinococcota</taxon>
        <taxon>Deinococci</taxon>
        <taxon>Deinococcales</taxon>
        <taxon>Deinococcaceae</taxon>
        <taxon>Deinococcus</taxon>
    </lineage>
</organism>
<evidence type="ECO:0000259" key="1">
    <source>
        <dbReference type="Pfam" id="PF12695"/>
    </source>
</evidence>
<dbReference type="SUPFAM" id="SSF53474">
    <property type="entry name" value="alpha/beta-Hydrolases"/>
    <property type="match status" value="1"/>
</dbReference>
<dbReference type="Gene3D" id="3.40.50.1820">
    <property type="entry name" value="alpha/beta hydrolase"/>
    <property type="match status" value="1"/>
</dbReference>
<accession>A0ABP9VDI1</accession>
<sequence length="252" mass="26551">MLSPQVKVWLTAALALLSGYMLSQARQYAVRPPLVLGQDAVSDQASTQARVSLENVGGPVIHILPPVQRGRVLLVFYGGGLVRPQAYEWLGRALSAKNIETLIPAFPADLAVTQQGRAAALIAKYAQGRPVVLAGHSLGGAMAAQYAGKNPAQISGLILMAAYPPKNTDLTAAKFPVLSLLAEHDGVASPADVRGGLARLPSNTELKVISGSVHSFFGRYGPQKGDGIPSVSRQQAEDQILKDVEAFVAQVQ</sequence>
<feature type="domain" description="Alpha/beta hydrolase fold-5" evidence="1">
    <location>
        <begin position="74"/>
        <end position="236"/>
    </location>
</feature>
<dbReference type="EMBL" id="BAABRN010000020">
    <property type="protein sequence ID" value="GAA5502280.1"/>
    <property type="molecule type" value="Genomic_DNA"/>
</dbReference>
<reference evidence="2 3" key="1">
    <citation type="submission" date="2024-02" db="EMBL/GenBank/DDBJ databases">
        <title>Deinococcus xinjiangensis NBRC 107630.</title>
        <authorList>
            <person name="Ichikawa N."/>
            <person name="Katano-Makiyama Y."/>
            <person name="Hidaka K."/>
        </authorList>
    </citation>
    <scope>NUCLEOTIDE SEQUENCE [LARGE SCALE GENOMIC DNA]</scope>
    <source>
        <strain evidence="2 3">NBRC 107630</strain>
    </source>
</reference>
<dbReference type="RefSeq" id="WP_353542252.1">
    <property type="nucleotide sequence ID" value="NZ_BAABRN010000020.1"/>
</dbReference>
<keyword evidence="3" id="KW-1185">Reference proteome</keyword>
<evidence type="ECO:0000313" key="2">
    <source>
        <dbReference type="EMBL" id="GAA5502280.1"/>
    </source>
</evidence>
<gene>
    <name evidence="2" type="ORF">Dxin01_02023</name>
</gene>
<evidence type="ECO:0000313" key="3">
    <source>
        <dbReference type="Proteomes" id="UP001458946"/>
    </source>
</evidence>
<comment type="caution">
    <text evidence="2">The sequence shown here is derived from an EMBL/GenBank/DDBJ whole genome shotgun (WGS) entry which is preliminary data.</text>
</comment>
<dbReference type="Proteomes" id="UP001458946">
    <property type="component" value="Unassembled WGS sequence"/>
</dbReference>
<name>A0ABP9VDI1_9DEIO</name>
<dbReference type="InterPro" id="IPR029059">
    <property type="entry name" value="AB_hydrolase_5"/>
</dbReference>
<protein>
    <recommendedName>
        <fullName evidence="1">Alpha/beta hydrolase fold-5 domain-containing protein</fullName>
    </recommendedName>
</protein>
<dbReference type="Pfam" id="PF12695">
    <property type="entry name" value="Abhydrolase_5"/>
    <property type="match status" value="1"/>
</dbReference>
<dbReference type="InterPro" id="IPR029058">
    <property type="entry name" value="AB_hydrolase_fold"/>
</dbReference>